<keyword evidence="3 13" id="KW-1003">Cell membrane</keyword>
<evidence type="ECO:0000256" key="3">
    <source>
        <dbReference type="ARBA" id="ARBA00022475"/>
    </source>
</evidence>
<dbReference type="Proteomes" id="UP000030832">
    <property type="component" value="Unassembled WGS sequence"/>
</dbReference>
<dbReference type="EMBL" id="JRJU01000001">
    <property type="protein sequence ID" value="KHF42034.1"/>
    <property type="molecule type" value="Genomic_DNA"/>
</dbReference>
<evidence type="ECO:0000259" key="16">
    <source>
        <dbReference type="PROSITE" id="PS50109"/>
    </source>
</evidence>
<organism evidence="18 19">
    <name type="scientific">Halalkalibacter okhensis</name>
    <dbReference type="NCBI Taxonomy" id="333138"/>
    <lineage>
        <taxon>Bacteria</taxon>
        <taxon>Bacillati</taxon>
        <taxon>Bacillota</taxon>
        <taxon>Bacilli</taxon>
        <taxon>Bacillales</taxon>
        <taxon>Bacillaceae</taxon>
        <taxon>Halalkalibacter</taxon>
    </lineage>
</organism>
<evidence type="ECO:0000256" key="1">
    <source>
        <dbReference type="ARBA" id="ARBA00000085"/>
    </source>
</evidence>
<keyword evidence="11 13" id="KW-0902">Two-component regulatory system</keyword>
<dbReference type="Gene3D" id="1.20.5.1930">
    <property type="match status" value="1"/>
</dbReference>
<dbReference type="Pfam" id="PF00672">
    <property type="entry name" value="HAMP"/>
    <property type="match status" value="1"/>
</dbReference>
<comment type="subcellular location">
    <subcellularLocation>
        <location evidence="2 13">Cell membrane</location>
        <topology evidence="2 13">Multi-pass membrane protein</topology>
    </subcellularLocation>
</comment>
<evidence type="ECO:0000256" key="4">
    <source>
        <dbReference type="ARBA" id="ARBA00022553"/>
    </source>
</evidence>
<evidence type="ECO:0000256" key="15">
    <source>
        <dbReference type="SAM" id="Phobius"/>
    </source>
</evidence>
<dbReference type="Pfam" id="PF02518">
    <property type="entry name" value="HATPase_c"/>
    <property type="match status" value="1"/>
</dbReference>
<dbReference type="STRING" id="333138.LQ50_01745"/>
<dbReference type="PIRSF" id="PIRSF037431">
    <property type="entry name" value="STHK_LiaS"/>
    <property type="match status" value="1"/>
</dbReference>
<evidence type="ECO:0000256" key="7">
    <source>
        <dbReference type="ARBA" id="ARBA00022741"/>
    </source>
</evidence>
<reference evidence="18 19" key="1">
    <citation type="submission" date="2014-09" db="EMBL/GenBank/DDBJ databases">
        <title>Genome sequencing and annotation of Bacillus Okhensis strain Kh10-101T.</title>
        <authorList>
            <person name="Prakash J.S."/>
        </authorList>
    </citation>
    <scope>NUCLEOTIDE SEQUENCE [LARGE SCALE GENOMIC DNA]</scope>
    <source>
        <strain evidence="19">Kh10-101T</strain>
    </source>
</reference>
<keyword evidence="4" id="KW-0597">Phosphoprotein</keyword>
<feature type="transmembrane region" description="Helical" evidence="15">
    <location>
        <begin position="12"/>
        <end position="32"/>
    </location>
</feature>
<keyword evidence="14" id="KW-0175">Coiled coil</keyword>
<dbReference type="RefSeq" id="WP_034625293.1">
    <property type="nucleotide sequence ID" value="NZ_JRJU01000001.1"/>
</dbReference>
<evidence type="ECO:0000256" key="11">
    <source>
        <dbReference type="ARBA" id="ARBA00023012"/>
    </source>
</evidence>
<evidence type="ECO:0000256" key="13">
    <source>
        <dbReference type="PIRNR" id="PIRNR037431"/>
    </source>
</evidence>
<dbReference type="OrthoDB" id="9795828at2"/>
<feature type="coiled-coil region" evidence="14">
    <location>
        <begin position="103"/>
        <end position="130"/>
    </location>
</feature>
<dbReference type="Pfam" id="PF07730">
    <property type="entry name" value="HisKA_3"/>
    <property type="match status" value="1"/>
</dbReference>
<keyword evidence="5 13" id="KW-0808">Transferase</keyword>
<comment type="caution">
    <text evidence="18">The sequence shown here is derived from an EMBL/GenBank/DDBJ whole genome shotgun (WGS) entry which is preliminary data.</text>
</comment>
<proteinExistence type="predicted"/>
<dbReference type="PROSITE" id="PS50109">
    <property type="entry name" value="HIS_KIN"/>
    <property type="match status" value="1"/>
</dbReference>
<evidence type="ECO:0000256" key="10">
    <source>
        <dbReference type="ARBA" id="ARBA00022989"/>
    </source>
</evidence>
<dbReference type="CDD" id="cd16917">
    <property type="entry name" value="HATPase_UhpB-NarQ-NarX-like"/>
    <property type="match status" value="1"/>
</dbReference>
<dbReference type="InterPro" id="IPR011712">
    <property type="entry name" value="Sig_transdc_His_kin_sub3_dim/P"/>
</dbReference>
<dbReference type="GO" id="GO:0005524">
    <property type="term" value="F:ATP binding"/>
    <property type="evidence" value="ECO:0007669"/>
    <property type="project" value="UniProtKB-UniRule"/>
</dbReference>
<protein>
    <recommendedName>
        <fullName evidence="13">Sensor histidine kinase</fullName>
        <ecNumber evidence="13">2.7.13.3</ecNumber>
    </recommendedName>
</protein>
<dbReference type="Gene3D" id="6.10.340.10">
    <property type="match status" value="1"/>
</dbReference>
<dbReference type="AlphaFoldDB" id="A0A0B0IPP1"/>
<dbReference type="GO" id="GO:0000155">
    <property type="term" value="F:phosphorelay sensor kinase activity"/>
    <property type="evidence" value="ECO:0007669"/>
    <property type="project" value="UniProtKB-UniRule"/>
</dbReference>
<dbReference type="SUPFAM" id="SSF158472">
    <property type="entry name" value="HAMP domain-like"/>
    <property type="match status" value="1"/>
</dbReference>
<name>A0A0B0IPP1_9BACI</name>
<dbReference type="EC" id="2.7.13.3" evidence="13"/>
<keyword evidence="10 15" id="KW-1133">Transmembrane helix</keyword>
<gene>
    <name evidence="18" type="ORF">LQ50_01745</name>
</gene>
<accession>A0A0B0IPP1</accession>
<keyword evidence="6 15" id="KW-0812">Transmembrane</keyword>
<dbReference type="Gene3D" id="3.30.565.10">
    <property type="entry name" value="Histidine kinase-like ATPase, C-terminal domain"/>
    <property type="match status" value="1"/>
</dbReference>
<dbReference type="PANTHER" id="PTHR24421:SF37">
    <property type="entry name" value="SENSOR HISTIDINE KINASE NARS"/>
    <property type="match status" value="1"/>
</dbReference>
<dbReference type="CDD" id="cd06225">
    <property type="entry name" value="HAMP"/>
    <property type="match status" value="1"/>
</dbReference>
<sequence length="349" mass="39763">MRKRLVSIRWQFIRHSIIVTFILAFLLLFLMTYDESRGLLLVFDRQLMGMPLFFWVLIVIVITGMIGGYIQADPIRKRIDQLGHGALRFERGTFTHRVEVEGADEIAELAKRLNGMAQNFEEQVASLQRLSSERAAMQETVKKAAVSEERQRLARDLHDAVSQQLFAISMMTAAIKQTMIQTSDPSVEQVKMVEKMANTAQAEMRALLLHLRPAHLEGKSLKDGIHQLFNEMQDKYGMDVTVTIEENMMIPKGIEDQIFRMVQEAISNVLRHAKATQLELQLRQTNQDLKIKLIDNGVGFDVKNVQKNSYGLHTMKERMTEIGGTLQIVSVSNKGTQIEVNIPIAWKGE</sequence>
<dbReference type="InterPro" id="IPR050482">
    <property type="entry name" value="Sensor_HK_TwoCompSys"/>
</dbReference>
<keyword evidence="12 13" id="KW-0472">Membrane</keyword>
<feature type="domain" description="Histidine kinase" evidence="16">
    <location>
        <begin position="152"/>
        <end position="346"/>
    </location>
</feature>
<dbReference type="eggNOG" id="COG4585">
    <property type="taxonomic scope" value="Bacteria"/>
</dbReference>
<evidence type="ECO:0000256" key="6">
    <source>
        <dbReference type="ARBA" id="ARBA00022692"/>
    </source>
</evidence>
<keyword evidence="9 13" id="KW-0067">ATP-binding</keyword>
<dbReference type="PANTHER" id="PTHR24421">
    <property type="entry name" value="NITRATE/NITRITE SENSOR PROTEIN NARX-RELATED"/>
    <property type="match status" value="1"/>
</dbReference>
<evidence type="ECO:0000256" key="8">
    <source>
        <dbReference type="ARBA" id="ARBA00022777"/>
    </source>
</evidence>
<dbReference type="InterPro" id="IPR003660">
    <property type="entry name" value="HAMP_dom"/>
</dbReference>
<comment type="catalytic activity">
    <reaction evidence="1 13">
        <text>ATP + protein L-histidine = ADP + protein N-phospho-L-histidine.</text>
        <dbReference type="EC" id="2.7.13.3"/>
    </reaction>
</comment>
<dbReference type="InterPro" id="IPR036890">
    <property type="entry name" value="HATPase_C_sf"/>
</dbReference>
<keyword evidence="19" id="KW-1185">Reference proteome</keyword>
<dbReference type="GO" id="GO:0046983">
    <property type="term" value="F:protein dimerization activity"/>
    <property type="evidence" value="ECO:0007669"/>
    <property type="project" value="InterPro"/>
</dbReference>
<feature type="transmembrane region" description="Helical" evidence="15">
    <location>
        <begin position="52"/>
        <end position="70"/>
    </location>
</feature>
<keyword evidence="7 13" id="KW-0547">Nucleotide-binding</keyword>
<keyword evidence="8 13" id="KW-0418">Kinase</keyword>
<evidence type="ECO:0000256" key="14">
    <source>
        <dbReference type="SAM" id="Coils"/>
    </source>
</evidence>
<evidence type="ECO:0000313" key="18">
    <source>
        <dbReference type="EMBL" id="KHF42034.1"/>
    </source>
</evidence>
<dbReference type="GO" id="GO:0005886">
    <property type="term" value="C:plasma membrane"/>
    <property type="evidence" value="ECO:0007669"/>
    <property type="project" value="UniProtKB-SubCell"/>
</dbReference>
<evidence type="ECO:0000256" key="12">
    <source>
        <dbReference type="ARBA" id="ARBA00023136"/>
    </source>
</evidence>
<evidence type="ECO:0000256" key="2">
    <source>
        <dbReference type="ARBA" id="ARBA00004651"/>
    </source>
</evidence>
<dbReference type="InterPro" id="IPR005467">
    <property type="entry name" value="His_kinase_dom"/>
</dbReference>
<feature type="domain" description="HAMP" evidence="17">
    <location>
        <begin position="73"/>
        <end position="125"/>
    </location>
</feature>
<dbReference type="SUPFAM" id="SSF55874">
    <property type="entry name" value="ATPase domain of HSP90 chaperone/DNA topoisomerase II/histidine kinase"/>
    <property type="match status" value="1"/>
</dbReference>
<evidence type="ECO:0000256" key="5">
    <source>
        <dbReference type="ARBA" id="ARBA00022679"/>
    </source>
</evidence>
<evidence type="ECO:0000313" key="19">
    <source>
        <dbReference type="Proteomes" id="UP000030832"/>
    </source>
</evidence>
<dbReference type="SMART" id="SM00387">
    <property type="entry name" value="HATPase_c"/>
    <property type="match status" value="1"/>
</dbReference>
<dbReference type="SMART" id="SM00304">
    <property type="entry name" value="HAMP"/>
    <property type="match status" value="1"/>
</dbReference>
<dbReference type="InterPro" id="IPR003594">
    <property type="entry name" value="HATPase_dom"/>
</dbReference>
<dbReference type="InterPro" id="IPR017202">
    <property type="entry name" value="LiaS/VraS"/>
</dbReference>
<evidence type="ECO:0000256" key="9">
    <source>
        <dbReference type="ARBA" id="ARBA00022840"/>
    </source>
</evidence>
<evidence type="ECO:0000259" key="17">
    <source>
        <dbReference type="PROSITE" id="PS50885"/>
    </source>
</evidence>
<dbReference type="PROSITE" id="PS50885">
    <property type="entry name" value="HAMP"/>
    <property type="match status" value="1"/>
</dbReference>